<gene>
    <name evidence="1" type="ORF">D2L64_06005</name>
</gene>
<evidence type="ECO:0000313" key="2">
    <source>
        <dbReference type="Proteomes" id="UP000283832"/>
    </source>
</evidence>
<dbReference type="AlphaFoldDB" id="A0A418MYW6"/>
<dbReference type="Gene3D" id="1.25.40.10">
    <property type="entry name" value="Tetratricopeptide repeat domain"/>
    <property type="match status" value="1"/>
</dbReference>
<keyword evidence="2" id="KW-1185">Reference proteome</keyword>
<comment type="caution">
    <text evidence="1">The sequence shown here is derived from an EMBL/GenBank/DDBJ whole genome shotgun (WGS) entry which is preliminary data.</text>
</comment>
<protein>
    <submittedName>
        <fullName evidence="1">Tetratricopeptide repeat-containing protein</fullName>
    </submittedName>
</protein>
<dbReference type="SUPFAM" id="SSF48452">
    <property type="entry name" value="TPR-like"/>
    <property type="match status" value="1"/>
</dbReference>
<accession>A0A418MYW6</accession>
<dbReference type="EMBL" id="QXEC01000003">
    <property type="protein sequence ID" value="RIV40378.1"/>
    <property type="molecule type" value="Genomic_DNA"/>
</dbReference>
<evidence type="ECO:0000313" key="1">
    <source>
        <dbReference type="EMBL" id="RIV40378.1"/>
    </source>
</evidence>
<organism evidence="1 2">
    <name type="scientific">Micromonospora radicis</name>
    <dbReference type="NCBI Taxonomy" id="1894971"/>
    <lineage>
        <taxon>Bacteria</taxon>
        <taxon>Bacillati</taxon>
        <taxon>Actinomycetota</taxon>
        <taxon>Actinomycetes</taxon>
        <taxon>Micromonosporales</taxon>
        <taxon>Micromonosporaceae</taxon>
        <taxon>Micromonospora</taxon>
    </lineage>
</organism>
<proteinExistence type="predicted"/>
<reference evidence="1 2" key="1">
    <citation type="submission" date="2018-08" db="EMBL/GenBank/DDBJ databases">
        <title>Jishengella sp. nov., isolated from a root of Azadirachta indica A. Juss. var. siamensis Valenton.</title>
        <authorList>
            <person name="Kuncharoen N."/>
            <person name="Tanasupawat S."/>
            <person name="Kudo T."/>
            <person name="Ohkuma M."/>
        </authorList>
    </citation>
    <scope>NUCLEOTIDE SEQUENCE [LARGE SCALE GENOMIC DNA]</scope>
    <source>
        <strain evidence="1 2">AZ1-13</strain>
    </source>
</reference>
<dbReference type="Proteomes" id="UP000283832">
    <property type="component" value="Unassembled WGS sequence"/>
</dbReference>
<name>A0A418MYW6_9ACTN</name>
<dbReference type="InterPro" id="IPR011990">
    <property type="entry name" value="TPR-like_helical_dom_sf"/>
</dbReference>
<sequence length="101" mass="11325">MAAAEQRTAIDDTEPRYGSRHHRMAIYRNNLALAIHALDHHDEARREFAEAERIMVAKFGPDHPGVRSIRGNTVRLDGGEPPVAALNVTLRIHQRLRAVDG</sequence>